<protein>
    <submittedName>
        <fullName evidence="12">Epidermal growth factor</fullName>
    </submittedName>
</protein>
<dbReference type="PANTHER" id="PTHR46513">
    <property type="entry name" value="VITELLOGENIN RECEPTOR-LIKE PROTEIN-RELATED-RELATED"/>
    <property type="match status" value="1"/>
</dbReference>
<accession>A0A3B3HR79</accession>
<comment type="caution">
    <text evidence="6">Lacks conserved residue(s) required for the propagation of feature annotation.</text>
</comment>
<dbReference type="GO" id="GO:0005509">
    <property type="term" value="F:calcium ion binding"/>
    <property type="evidence" value="ECO:0007669"/>
    <property type="project" value="InterPro"/>
</dbReference>
<evidence type="ECO:0000256" key="3">
    <source>
        <dbReference type="ARBA" id="ARBA00022737"/>
    </source>
</evidence>
<dbReference type="PROSITE" id="PS50026">
    <property type="entry name" value="EGF_3"/>
    <property type="match status" value="1"/>
</dbReference>
<feature type="compositionally biased region" description="Polar residues" evidence="8">
    <location>
        <begin position="744"/>
        <end position="754"/>
    </location>
</feature>
<keyword evidence="13" id="KW-1185">Reference proteome</keyword>
<dbReference type="PROSITE" id="PS00022">
    <property type="entry name" value="EGF_1"/>
    <property type="match status" value="1"/>
</dbReference>
<dbReference type="GO" id="GO:0005886">
    <property type="term" value="C:plasma membrane"/>
    <property type="evidence" value="ECO:0000318"/>
    <property type="project" value="GO_Central"/>
</dbReference>
<feature type="chain" id="PRO_5017373254" evidence="10">
    <location>
        <begin position="23"/>
        <end position="966"/>
    </location>
</feature>
<feature type="compositionally biased region" description="Low complexity" evidence="8">
    <location>
        <begin position="906"/>
        <end position="921"/>
    </location>
</feature>
<keyword evidence="2 10" id="KW-0732">Signal</keyword>
<dbReference type="FunFam" id="2.120.10.30:FF:000241">
    <property type="entry name" value="Low-density lipoprotein receptor-related protein 6"/>
    <property type="match status" value="1"/>
</dbReference>
<keyword evidence="1 6" id="KW-0245">EGF-like domain</keyword>
<keyword evidence="9" id="KW-1133">Transmembrane helix</keyword>
<feature type="transmembrane region" description="Helical" evidence="9">
    <location>
        <begin position="827"/>
        <end position="850"/>
    </location>
</feature>
<dbReference type="Pfam" id="PF00058">
    <property type="entry name" value="Ldl_recept_b"/>
    <property type="match status" value="4"/>
</dbReference>
<dbReference type="InterPro" id="IPR000033">
    <property type="entry name" value="LDLR_classB_rpt"/>
</dbReference>
<keyword evidence="9" id="KW-0812">Transmembrane</keyword>
<evidence type="ECO:0000256" key="5">
    <source>
        <dbReference type="ARBA" id="ARBA00023180"/>
    </source>
</evidence>
<dbReference type="GeneTree" id="ENSGT00940000158366"/>
<feature type="repeat" description="LDL-receptor class B" evidence="7">
    <location>
        <begin position="130"/>
        <end position="171"/>
    </location>
</feature>
<dbReference type="SMART" id="SM00135">
    <property type="entry name" value="LY"/>
    <property type="match status" value="9"/>
</dbReference>
<feature type="repeat" description="LDL-receptor class B" evidence="7">
    <location>
        <begin position="519"/>
        <end position="561"/>
    </location>
</feature>
<feature type="region of interest" description="Disordered" evidence="8">
    <location>
        <begin position="735"/>
        <end position="767"/>
    </location>
</feature>
<dbReference type="GO" id="GO:0008083">
    <property type="term" value="F:growth factor activity"/>
    <property type="evidence" value="ECO:0000318"/>
    <property type="project" value="GO_Central"/>
</dbReference>
<keyword evidence="4 6" id="KW-1015">Disulfide bond</keyword>
<evidence type="ECO:0000313" key="12">
    <source>
        <dbReference type="Ensembl" id="ENSORLP00000034297.1"/>
    </source>
</evidence>
<name>A0A3B3HR79_ORYLA</name>
<proteinExistence type="predicted"/>
<dbReference type="GO" id="GO:0043410">
    <property type="term" value="P:positive regulation of MAPK cascade"/>
    <property type="evidence" value="ECO:0000318"/>
    <property type="project" value="GO_Central"/>
</dbReference>
<dbReference type="PROSITE" id="PS51120">
    <property type="entry name" value="LDLRB"/>
    <property type="match status" value="5"/>
</dbReference>
<evidence type="ECO:0000256" key="4">
    <source>
        <dbReference type="ARBA" id="ARBA00023157"/>
    </source>
</evidence>
<feature type="disulfide bond" evidence="6">
    <location>
        <begin position="778"/>
        <end position="795"/>
    </location>
</feature>
<dbReference type="InParanoid" id="A0A3B3HR79"/>
<dbReference type="InterPro" id="IPR026823">
    <property type="entry name" value="cEGF"/>
</dbReference>
<evidence type="ECO:0000256" key="1">
    <source>
        <dbReference type="ARBA" id="ARBA00022536"/>
    </source>
</evidence>
<evidence type="ECO:0000259" key="11">
    <source>
        <dbReference type="PROSITE" id="PS50026"/>
    </source>
</evidence>
<reference evidence="12" key="2">
    <citation type="submission" date="2025-08" db="UniProtKB">
        <authorList>
            <consortium name="Ensembl"/>
        </authorList>
    </citation>
    <scope>IDENTIFICATION</scope>
    <source>
        <strain evidence="12">Hd-rR</strain>
    </source>
</reference>
<dbReference type="SMART" id="SM00179">
    <property type="entry name" value="EGF_CA"/>
    <property type="match status" value="2"/>
</dbReference>
<sequence length="966" mass="105890">MMFAAVITAAAMMCSALQSSEALQRGPACWDGWLSGTEGNGSCTASQPFLMFCHGKSIHRIGLDGRNQKRLVSPVGSSVLLDFHFKGESVYWADRRTGVIYTASVRAARRQKLYSFDKHISGLAVDWIGNFVYWTSEEKGEVRRMDTNGKNERTLLRNLTKPSSISVDPTFRFLFWLSFGMVSSVQRSDEGGRIIMTLLTSAEQLKALTIDHQHRRLFWAQFGLQGESAIASCDYSGKVLHIMDLPLQSPSFAMSLFLEHLYYTDARSHVVKRLNKYTGGKPLDVNIKPMTKAPVALKVVHPLNQPTSLSSGCDERSGVCVNVCSSPGEPGVCQCSEGFTLSKQGTHCEDVNECAHWNHGCSLGCENIPGSYFCTCPEGYGLLPDRKTCKEIIPCGGKVTNCGRGCLPTEAGLVCVCPRGSALLDDGQTCSGPPPSLLVANLVDVRVISADGSEDQTLVRDPRGAILAVDYDPIQNQVYFASISQKTIERIHLKGGSRDLLVSDDLLSPEGLAVDWVHRRMYWTDSSKSTIDGSTLAGHNRKTVVREKLERPKGIAVHPLKKKLIWTDVGRRPVVEASSLEGGDRAVIASSGLVAPTGLTIDFTEDRLFWCDQKRGVIESAGLDGSDRRVVSENQVGQPFNLAVFEDQLWVSDWERQQIRTVHKRNGKNLQWTHSSFLLPASVIVLHGLTKPGADACLHLNGGCTQVCESQEGLARCSCLPRYVLSTDGKTCSPVHGSDAELESPSSWMTTTSPVEDRTQHHNRSSAQRCPSSHEAYCLYQGVCFYYPEMEAYACNCVSGYMGERCQFSDLEWLELRRAEKEKRKKVTIAACIVVLLSLLSLIACVTYCFRTRRLLYKGPSVDDVREISVAEESVSQSTTASLPQFCPAAERRVVGGALPTDSPKTARSSSSTTETDTGSLSKHIWYQSPAAAAVVMETTQPDTKPTSLSQSGSCHGSSSSFQDPF</sequence>
<dbReference type="STRING" id="8090.ENSORLP00000034297"/>
<dbReference type="Bgee" id="ENSORLG00000020598">
    <property type="expression patterns" value="Expressed in bone element and 4 other cell types or tissues"/>
</dbReference>
<keyword evidence="3" id="KW-0677">Repeat</keyword>
<dbReference type="RefSeq" id="XP_020557413.1">
    <property type="nucleotide sequence ID" value="XM_020701754.2"/>
</dbReference>
<dbReference type="SUPFAM" id="SSF57184">
    <property type="entry name" value="Growth factor receptor domain"/>
    <property type="match status" value="1"/>
</dbReference>
<dbReference type="FunFam" id="2.120.10.30:FF:000036">
    <property type="entry name" value="Pro-epidermal growth factor"/>
    <property type="match status" value="1"/>
</dbReference>
<dbReference type="Ensembl" id="ENSORLT00000035248.1">
    <property type="protein sequence ID" value="ENSORLP00000034297.1"/>
    <property type="gene ID" value="ENSORLG00000020598.2"/>
</dbReference>
<reference evidence="12" key="3">
    <citation type="submission" date="2025-09" db="UniProtKB">
        <authorList>
            <consortium name="Ensembl"/>
        </authorList>
    </citation>
    <scope>IDENTIFICATION</scope>
    <source>
        <strain evidence="12">Hd-rR</strain>
    </source>
</reference>
<feature type="compositionally biased region" description="Low complexity" evidence="8">
    <location>
        <begin position="948"/>
        <end position="966"/>
    </location>
</feature>
<dbReference type="KEGG" id="ola:101167023"/>
<feature type="domain" description="EGF-like" evidence="11">
    <location>
        <begin position="766"/>
        <end position="807"/>
    </location>
</feature>
<evidence type="ECO:0000256" key="7">
    <source>
        <dbReference type="PROSITE-ProRule" id="PRU00461"/>
    </source>
</evidence>
<dbReference type="PROSITE" id="PS01187">
    <property type="entry name" value="EGF_CA"/>
    <property type="match status" value="1"/>
</dbReference>
<dbReference type="InterPro" id="IPR011042">
    <property type="entry name" value="6-blade_b-propeller_TolB-like"/>
</dbReference>
<dbReference type="GO" id="GO:0007173">
    <property type="term" value="P:epidermal growth factor receptor signaling pathway"/>
    <property type="evidence" value="ECO:0000318"/>
    <property type="project" value="GO_Central"/>
</dbReference>
<evidence type="ECO:0000256" key="10">
    <source>
        <dbReference type="SAM" id="SignalP"/>
    </source>
</evidence>
<dbReference type="Proteomes" id="UP000001038">
    <property type="component" value="Chromosome 10"/>
</dbReference>
<dbReference type="Gene3D" id="2.10.25.10">
    <property type="entry name" value="Laminin"/>
    <property type="match status" value="4"/>
</dbReference>
<dbReference type="GeneID" id="101167023"/>
<feature type="compositionally biased region" description="Polar residues" evidence="8">
    <location>
        <begin position="938"/>
        <end position="947"/>
    </location>
</feature>
<dbReference type="PANTHER" id="PTHR46513:SF5">
    <property type="entry name" value="PRO-EPIDERMAL GROWTH FACTOR"/>
    <property type="match status" value="1"/>
</dbReference>
<feature type="region of interest" description="Disordered" evidence="8">
    <location>
        <begin position="936"/>
        <end position="966"/>
    </location>
</feature>
<evidence type="ECO:0000256" key="6">
    <source>
        <dbReference type="PROSITE-ProRule" id="PRU00076"/>
    </source>
</evidence>
<dbReference type="AlphaFoldDB" id="A0A3B3HR79"/>
<organism evidence="12 13">
    <name type="scientific">Oryzias latipes</name>
    <name type="common">Japanese rice fish</name>
    <name type="synonym">Japanese killifish</name>
    <dbReference type="NCBI Taxonomy" id="8090"/>
    <lineage>
        <taxon>Eukaryota</taxon>
        <taxon>Metazoa</taxon>
        <taxon>Chordata</taxon>
        <taxon>Craniata</taxon>
        <taxon>Vertebrata</taxon>
        <taxon>Euteleostomi</taxon>
        <taxon>Actinopterygii</taxon>
        <taxon>Neopterygii</taxon>
        <taxon>Teleostei</taxon>
        <taxon>Neoteleostei</taxon>
        <taxon>Acanthomorphata</taxon>
        <taxon>Ovalentaria</taxon>
        <taxon>Atherinomorphae</taxon>
        <taxon>Beloniformes</taxon>
        <taxon>Adrianichthyidae</taxon>
        <taxon>Oryziinae</taxon>
        <taxon>Oryzias</taxon>
    </lineage>
</organism>
<dbReference type="Pfam" id="PF12662">
    <property type="entry name" value="cEGF"/>
    <property type="match status" value="1"/>
</dbReference>
<feature type="repeat" description="LDL-receptor class B" evidence="7">
    <location>
        <begin position="476"/>
        <end position="518"/>
    </location>
</feature>
<dbReference type="InterPro" id="IPR001881">
    <property type="entry name" value="EGF-like_Ca-bd_dom"/>
</dbReference>
<dbReference type="Pfam" id="PF14670">
    <property type="entry name" value="FXa_inhibition"/>
    <property type="match status" value="1"/>
</dbReference>
<dbReference type="SUPFAM" id="SSF63825">
    <property type="entry name" value="YWTD domain"/>
    <property type="match status" value="2"/>
</dbReference>
<dbReference type="InterPro" id="IPR009030">
    <property type="entry name" value="Growth_fac_rcpt_cys_sf"/>
</dbReference>
<keyword evidence="9" id="KW-0472">Membrane</keyword>
<dbReference type="FunFam" id="2.10.25.10:FF:000010">
    <property type="entry name" value="Pro-epidermal growth factor"/>
    <property type="match status" value="1"/>
</dbReference>
<dbReference type="InterPro" id="IPR018097">
    <property type="entry name" value="EGF_Ca-bd_CS"/>
</dbReference>
<evidence type="ECO:0000256" key="2">
    <source>
        <dbReference type="ARBA" id="ARBA00022729"/>
    </source>
</evidence>
<feature type="disulfide bond" evidence="6">
    <location>
        <begin position="797"/>
        <end position="806"/>
    </location>
</feature>
<dbReference type="PROSITE" id="PS01186">
    <property type="entry name" value="EGF_2"/>
    <property type="match status" value="2"/>
</dbReference>
<feature type="repeat" description="LDL-receptor class B" evidence="7">
    <location>
        <begin position="562"/>
        <end position="605"/>
    </location>
</feature>
<evidence type="ECO:0000256" key="8">
    <source>
        <dbReference type="SAM" id="MobiDB-lite"/>
    </source>
</evidence>
<dbReference type="Gene3D" id="2.120.10.30">
    <property type="entry name" value="TolB, C-terminal domain"/>
    <property type="match status" value="2"/>
</dbReference>
<evidence type="ECO:0000256" key="9">
    <source>
        <dbReference type="SAM" id="Phobius"/>
    </source>
</evidence>
<reference evidence="12 13" key="1">
    <citation type="journal article" date="2007" name="Nature">
        <title>The medaka draft genome and insights into vertebrate genome evolution.</title>
        <authorList>
            <person name="Kasahara M."/>
            <person name="Naruse K."/>
            <person name="Sasaki S."/>
            <person name="Nakatani Y."/>
            <person name="Qu W."/>
            <person name="Ahsan B."/>
            <person name="Yamada T."/>
            <person name="Nagayasu Y."/>
            <person name="Doi K."/>
            <person name="Kasai Y."/>
            <person name="Jindo T."/>
            <person name="Kobayashi D."/>
            <person name="Shimada A."/>
            <person name="Toyoda A."/>
            <person name="Kuroki Y."/>
            <person name="Fujiyama A."/>
            <person name="Sasaki T."/>
            <person name="Shimizu A."/>
            <person name="Asakawa S."/>
            <person name="Shimizu N."/>
            <person name="Hashimoto S."/>
            <person name="Yang J."/>
            <person name="Lee Y."/>
            <person name="Matsushima K."/>
            <person name="Sugano S."/>
            <person name="Sakaizumi M."/>
            <person name="Narita T."/>
            <person name="Ohishi K."/>
            <person name="Haga S."/>
            <person name="Ohta F."/>
            <person name="Nomoto H."/>
            <person name="Nogata K."/>
            <person name="Morishita T."/>
            <person name="Endo T."/>
            <person name="Shin-I T."/>
            <person name="Takeda H."/>
            <person name="Morishita S."/>
            <person name="Kohara Y."/>
        </authorList>
    </citation>
    <scope>NUCLEOTIDE SEQUENCE [LARGE SCALE GENOMIC DNA]</scope>
    <source>
        <strain evidence="12 13">Hd-rR</strain>
    </source>
</reference>
<keyword evidence="5" id="KW-0325">Glycoprotein</keyword>
<dbReference type="SMART" id="SM00181">
    <property type="entry name" value="EGF"/>
    <property type="match status" value="5"/>
</dbReference>
<dbReference type="InterPro" id="IPR000742">
    <property type="entry name" value="EGF"/>
</dbReference>
<dbReference type="GO" id="GO:0008284">
    <property type="term" value="P:positive regulation of cell population proliferation"/>
    <property type="evidence" value="ECO:0000318"/>
    <property type="project" value="GO_Central"/>
</dbReference>
<evidence type="ECO:0000313" key="13">
    <source>
        <dbReference type="Proteomes" id="UP000001038"/>
    </source>
</evidence>
<dbReference type="InterPro" id="IPR050778">
    <property type="entry name" value="Cueball_EGF_LRP_Nidogen"/>
</dbReference>
<feature type="repeat" description="LDL-receptor class B" evidence="7">
    <location>
        <begin position="606"/>
        <end position="648"/>
    </location>
</feature>
<dbReference type="CTD" id="1950"/>
<dbReference type="OrthoDB" id="4062651at2759"/>
<feature type="region of interest" description="Disordered" evidence="8">
    <location>
        <begin position="897"/>
        <end position="921"/>
    </location>
</feature>
<feature type="signal peptide" evidence="10">
    <location>
        <begin position="1"/>
        <end position="22"/>
    </location>
</feature>
<gene>
    <name evidence="12" type="primary">egf</name>
</gene>
<dbReference type="SUPFAM" id="SSF57196">
    <property type="entry name" value="EGF/Laminin"/>
    <property type="match status" value="3"/>
</dbReference>